<proteinExistence type="predicted"/>
<evidence type="ECO:0000256" key="2">
    <source>
        <dbReference type="ARBA" id="ARBA00023002"/>
    </source>
</evidence>
<keyword evidence="5" id="KW-1185">Reference proteome</keyword>
<gene>
    <name evidence="4" type="ORF">NW762_011994</name>
</gene>
<accession>A0A9W8RS54</accession>
<dbReference type="EMBL" id="JAOQAZ010000031">
    <property type="protein sequence ID" value="KAJ4250179.1"/>
    <property type="molecule type" value="Genomic_DNA"/>
</dbReference>
<dbReference type="Gene3D" id="3.90.25.10">
    <property type="entry name" value="UDP-galactose 4-epimerase, domain 1"/>
    <property type="match status" value="1"/>
</dbReference>
<organism evidence="4 5">
    <name type="scientific">Fusarium torreyae</name>
    <dbReference type="NCBI Taxonomy" id="1237075"/>
    <lineage>
        <taxon>Eukaryota</taxon>
        <taxon>Fungi</taxon>
        <taxon>Dikarya</taxon>
        <taxon>Ascomycota</taxon>
        <taxon>Pezizomycotina</taxon>
        <taxon>Sordariomycetes</taxon>
        <taxon>Hypocreomycetidae</taxon>
        <taxon>Hypocreales</taxon>
        <taxon>Nectriaceae</taxon>
        <taxon>Fusarium</taxon>
    </lineage>
</organism>
<keyword evidence="2" id="KW-0560">Oxidoreductase</keyword>
<name>A0A9W8RS54_9HYPO</name>
<dbReference type="Proteomes" id="UP001152049">
    <property type="component" value="Unassembled WGS sequence"/>
</dbReference>
<evidence type="ECO:0000256" key="1">
    <source>
        <dbReference type="ARBA" id="ARBA00022857"/>
    </source>
</evidence>
<evidence type="ECO:0000313" key="5">
    <source>
        <dbReference type="Proteomes" id="UP001152049"/>
    </source>
</evidence>
<dbReference type="InterPro" id="IPR045312">
    <property type="entry name" value="PCBER-like"/>
</dbReference>
<dbReference type="CDD" id="cd05259">
    <property type="entry name" value="PCBER_SDR_a"/>
    <property type="match status" value="1"/>
</dbReference>
<dbReference type="PANTHER" id="PTHR47706">
    <property type="entry name" value="NMRA-LIKE FAMILY PROTEIN"/>
    <property type="match status" value="1"/>
</dbReference>
<evidence type="ECO:0000259" key="3">
    <source>
        <dbReference type="Pfam" id="PF05368"/>
    </source>
</evidence>
<dbReference type="AlphaFoldDB" id="A0A9W8RS54"/>
<protein>
    <recommendedName>
        <fullName evidence="3">NmrA-like domain-containing protein</fullName>
    </recommendedName>
</protein>
<dbReference type="PANTHER" id="PTHR47706:SF9">
    <property type="entry name" value="NMRA-LIKE DOMAIN-CONTAINING PROTEIN-RELATED"/>
    <property type="match status" value="1"/>
</dbReference>
<dbReference type="OrthoDB" id="419598at2759"/>
<dbReference type="InterPro" id="IPR051609">
    <property type="entry name" value="NmrA/Isoflavone_reductase-like"/>
</dbReference>
<evidence type="ECO:0000313" key="4">
    <source>
        <dbReference type="EMBL" id="KAJ4250179.1"/>
    </source>
</evidence>
<dbReference type="Gene3D" id="3.40.50.720">
    <property type="entry name" value="NAD(P)-binding Rossmann-like Domain"/>
    <property type="match status" value="1"/>
</dbReference>
<sequence>MRVAVIGAAGQTGSVIVQALLESTAPTFEVVALTRPSSVNKTAVLDLQKKGVKIVAVDLRSPESTLTEVLVGTDVVISTIYGGSVMEEVPLINASKAAGVKRYLPCFFATVAPPKGALRLRDMKEDVLNHIKKIQLPFTVVDVGWWYQVNLPKLPSGRIDYVAMETADGIAGDGNAPFALTDVRDVGSYVARLITDPRTLNRMVFAYNEVWTQNRVYDLLETLSGEKLERKYVRDKIALVPAKAIEASIAKIEATSPSPDSMEFVVLSQYQYWYSCGVRADNTPENAAYLGYLDTQELYPDFERRSFTSYVQEILDGHGKRVYEHLKDLPAASVDKKANQMDTLVGG</sequence>
<reference evidence="4" key="1">
    <citation type="submission" date="2022-09" db="EMBL/GenBank/DDBJ databases">
        <title>Fusarium specimens isolated from Avocado Roots.</title>
        <authorList>
            <person name="Stajich J."/>
            <person name="Roper C."/>
            <person name="Heimlech-Rivalta G."/>
        </authorList>
    </citation>
    <scope>NUCLEOTIDE SEQUENCE</scope>
    <source>
        <strain evidence="4">CF00136</strain>
    </source>
</reference>
<feature type="domain" description="NmrA-like" evidence="3">
    <location>
        <begin position="2"/>
        <end position="238"/>
    </location>
</feature>
<dbReference type="InterPro" id="IPR036291">
    <property type="entry name" value="NAD(P)-bd_dom_sf"/>
</dbReference>
<keyword evidence="1" id="KW-0521">NADP</keyword>
<dbReference type="SUPFAM" id="SSF51735">
    <property type="entry name" value="NAD(P)-binding Rossmann-fold domains"/>
    <property type="match status" value="1"/>
</dbReference>
<dbReference type="InterPro" id="IPR008030">
    <property type="entry name" value="NmrA-like"/>
</dbReference>
<dbReference type="Pfam" id="PF05368">
    <property type="entry name" value="NmrA"/>
    <property type="match status" value="1"/>
</dbReference>
<comment type="caution">
    <text evidence="4">The sequence shown here is derived from an EMBL/GenBank/DDBJ whole genome shotgun (WGS) entry which is preliminary data.</text>
</comment>
<dbReference type="GO" id="GO:0016491">
    <property type="term" value="F:oxidoreductase activity"/>
    <property type="evidence" value="ECO:0007669"/>
    <property type="project" value="UniProtKB-KW"/>
</dbReference>